<dbReference type="Proteomes" id="UP000196475">
    <property type="component" value="Unassembled WGS sequence"/>
</dbReference>
<evidence type="ECO:0000313" key="2">
    <source>
        <dbReference type="Proteomes" id="UP000196475"/>
    </source>
</evidence>
<proteinExistence type="predicted"/>
<name>A0A1Y3PYR4_9BACI</name>
<sequence length="279" mass="31408">MHGLIAEKLRGLNNQMVRVNRGGSDSHYGRLITVNDDHLVLMTDDQEIYCQTHHVKSIATDSFSSACSRDRVESQAPSSQHEMTFRDVLNKMMYRRVQINGGGPENIGGVLVHLHDQDVVIVDDHEVIFVPIFHIKTIRCDLNKVAEAPNNISDSEKGSEETGGAMTELAEGEAITSAAGSPAGAKAETEQTRYHSEYYNKISEKVKKMNHFSKRTVVRIQSKRKYLGYRSSRGKTKQRSIVWRSRTYQTGHSKTGYPMVWIAPGIYGNAKGPERRWAM</sequence>
<reference evidence="2" key="1">
    <citation type="submission" date="2016-06" db="EMBL/GenBank/DDBJ databases">
        <authorList>
            <person name="Nascimento L."/>
            <person name="Pereira R.V."/>
            <person name="Martins L.F."/>
            <person name="Quaggio R.B."/>
            <person name="Silva A.M."/>
            <person name="Setubal J.C."/>
        </authorList>
    </citation>
    <scope>NUCLEOTIDE SEQUENCE [LARGE SCALE GENOMIC DNA]</scope>
</reference>
<evidence type="ECO:0008006" key="3">
    <source>
        <dbReference type="Google" id="ProtNLM"/>
    </source>
</evidence>
<dbReference type="EMBL" id="LZRT01000019">
    <property type="protein sequence ID" value="OUM90338.1"/>
    <property type="molecule type" value="Genomic_DNA"/>
</dbReference>
<organism evidence="1 2">
    <name type="scientific">Bacillus thermozeamaize</name>
    <dbReference type="NCBI Taxonomy" id="230954"/>
    <lineage>
        <taxon>Bacteria</taxon>
        <taxon>Bacillati</taxon>
        <taxon>Bacillota</taxon>
        <taxon>Bacilli</taxon>
        <taxon>Bacillales</taxon>
        <taxon>Bacillaceae</taxon>
        <taxon>Bacillus</taxon>
    </lineage>
</organism>
<evidence type="ECO:0000313" key="1">
    <source>
        <dbReference type="EMBL" id="OUM90338.1"/>
    </source>
</evidence>
<protein>
    <recommendedName>
        <fullName evidence="3">Spore coat protein</fullName>
    </recommendedName>
</protein>
<accession>A0A1Y3PYR4</accession>
<dbReference type="AlphaFoldDB" id="A0A1Y3PYR4"/>
<comment type="caution">
    <text evidence="1">The sequence shown here is derived from an EMBL/GenBank/DDBJ whole genome shotgun (WGS) entry which is preliminary data.</text>
</comment>
<gene>
    <name evidence="1" type="ORF">BAA01_15950</name>
</gene>